<sequence length="384" mass="42066">MTDINALLLPIPGDAPCGVDLVFSPEFDAIREARRHDDPQLDQGDWVIDLKEADWPEVARICSEALRNRSKDIRIASWLAEAWAKTRGFAGLRDGYLLIDGLCRDYWEGLHPVPEDGDVQQRVGNLAWLLSRSQQLIGEIPLTQADGARYGAVLWEAASQLANAVKRTPDNANELTRGKLTLDRFDAARRDTPPSFYSELDTQLDGCAQALAQLERTLDERLGDESPAFSRVREALRNVTELAHRFARDAGLLVRADITPAPTQTPMSTQGAPAVPTRVEPTLTAVNAFPGAEAMPAGAPAGDAVPPAARGPIQTREQALAQLREVADFFRRTEPHSPVAYLADKAASWGEMSLHLWLRTVVKNDETLSGLEELLGIKKAGENS</sequence>
<evidence type="ECO:0000259" key="1">
    <source>
        <dbReference type="Pfam" id="PF06812"/>
    </source>
</evidence>
<dbReference type="RefSeq" id="WP_268079727.1">
    <property type="nucleotide sequence ID" value="NZ_CP106885.1"/>
</dbReference>
<reference evidence="2 3" key="1">
    <citation type="submission" date="2023-03" db="EMBL/GenBank/DDBJ databases">
        <title>Achromobacter spanius LIG8.</title>
        <authorList>
            <person name="Shrestha S."/>
        </authorList>
    </citation>
    <scope>NUCLEOTIDE SEQUENCE [LARGE SCALE GENOMIC DNA]</scope>
    <source>
        <strain evidence="2 3">LIG8</strain>
    </source>
</reference>
<accession>A0ABY8GR49</accession>
<dbReference type="InterPro" id="IPR017740">
    <property type="entry name" value="TssA-like"/>
</dbReference>
<gene>
    <name evidence="2" type="primary">tssA</name>
    <name evidence="2" type="ORF">P8T11_23870</name>
</gene>
<feature type="domain" description="ImpA N-terminal" evidence="1">
    <location>
        <begin position="9"/>
        <end position="130"/>
    </location>
</feature>
<dbReference type="Proteomes" id="UP001214170">
    <property type="component" value="Chromosome"/>
</dbReference>
<dbReference type="PANTHER" id="PTHR37951:SF1">
    <property type="entry name" value="TYPE VI SECRETION SYSTEM COMPONENT TSSA1"/>
    <property type="match status" value="1"/>
</dbReference>
<name>A0ABY8GR49_9BURK</name>
<protein>
    <submittedName>
        <fullName evidence="2">Type VI secretion system protein TssA</fullName>
    </submittedName>
</protein>
<dbReference type="PANTHER" id="PTHR37951">
    <property type="entry name" value="CYTOPLASMIC PROTEIN-RELATED"/>
    <property type="match status" value="1"/>
</dbReference>
<evidence type="ECO:0000313" key="2">
    <source>
        <dbReference type="EMBL" id="WFP07316.1"/>
    </source>
</evidence>
<keyword evidence="3" id="KW-1185">Reference proteome</keyword>
<dbReference type="Pfam" id="PF06812">
    <property type="entry name" value="ImpA_N"/>
    <property type="match status" value="1"/>
</dbReference>
<dbReference type="InterPro" id="IPR010657">
    <property type="entry name" value="ImpA_N"/>
</dbReference>
<dbReference type="EMBL" id="CP121261">
    <property type="protein sequence ID" value="WFP07316.1"/>
    <property type="molecule type" value="Genomic_DNA"/>
</dbReference>
<evidence type="ECO:0000313" key="3">
    <source>
        <dbReference type="Proteomes" id="UP001214170"/>
    </source>
</evidence>
<proteinExistence type="predicted"/>
<organism evidence="2 3">
    <name type="scientific">Achromobacter spanius</name>
    <dbReference type="NCBI Taxonomy" id="217203"/>
    <lineage>
        <taxon>Bacteria</taxon>
        <taxon>Pseudomonadati</taxon>
        <taxon>Pseudomonadota</taxon>
        <taxon>Betaproteobacteria</taxon>
        <taxon>Burkholderiales</taxon>
        <taxon>Alcaligenaceae</taxon>
        <taxon>Achromobacter</taxon>
    </lineage>
</organism>
<dbReference type="NCBIfam" id="TIGR03363">
    <property type="entry name" value="VI_chp_8"/>
    <property type="match status" value="1"/>
</dbReference>